<evidence type="ECO:0000256" key="2">
    <source>
        <dbReference type="SAM" id="Phobius"/>
    </source>
</evidence>
<evidence type="ECO:0000313" key="5">
    <source>
        <dbReference type="Proteomes" id="UP000805614"/>
    </source>
</evidence>
<evidence type="ECO:0000313" key="4">
    <source>
        <dbReference type="EMBL" id="MBC6467442.1"/>
    </source>
</evidence>
<feature type="region of interest" description="Disordered" evidence="1">
    <location>
        <begin position="81"/>
        <end position="126"/>
    </location>
</feature>
<keyword evidence="2" id="KW-0472">Membrane</keyword>
<gene>
    <name evidence="4" type="ORF">HKK74_18365</name>
</gene>
<evidence type="ECO:0000256" key="3">
    <source>
        <dbReference type="SAM" id="SignalP"/>
    </source>
</evidence>
<comment type="caution">
    <text evidence="4">The sequence shown here is derived from an EMBL/GenBank/DDBJ whole genome shotgun (WGS) entry which is preliminary data.</text>
</comment>
<organism evidence="4 5">
    <name type="scientific">Actinomadura alba</name>
    <dbReference type="NCBI Taxonomy" id="406431"/>
    <lineage>
        <taxon>Bacteria</taxon>
        <taxon>Bacillati</taxon>
        <taxon>Actinomycetota</taxon>
        <taxon>Actinomycetes</taxon>
        <taxon>Streptosporangiales</taxon>
        <taxon>Thermomonosporaceae</taxon>
        <taxon>Actinomadura</taxon>
    </lineage>
</organism>
<keyword evidence="2" id="KW-1133">Transmembrane helix</keyword>
<feature type="signal peptide" evidence="3">
    <location>
        <begin position="1"/>
        <end position="31"/>
    </location>
</feature>
<evidence type="ECO:0000256" key="1">
    <source>
        <dbReference type="SAM" id="MobiDB-lite"/>
    </source>
</evidence>
<reference evidence="4 5" key="1">
    <citation type="submission" date="2020-06" db="EMBL/GenBank/DDBJ databases">
        <title>Actinomadura xiongansis sp. nov., isolated from soil of Baiyangdian.</title>
        <authorList>
            <person name="Zhang X."/>
        </authorList>
    </citation>
    <scope>NUCLEOTIDE SEQUENCE [LARGE SCALE GENOMIC DNA]</scope>
    <source>
        <strain evidence="4 5">HBUM206468</strain>
    </source>
</reference>
<keyword evidence="2" id="KW-0812">Transmembrane</keyword>
<protein>
    <submittedName>
        <fullName evidence="4">Uncharacterized protein</fullName>
    </submittedName>
</protein>
<sequence>MRSRVHPLFPLFFAFSGLALVGAFFMGVASADACTTSSPGTTPSSNCVTKGNGMGSTAIVLALGGMSLMIGGVGFQVGRNGGPGTATTHHMAMPAGPQQHYPAPGHQAGQVPPGGQGWSGRPPAGH</sequence>
<keyword evidence="3" id="KW-0732">Signal</keyword>
<name>A0ABR7LSD7_9ACTN</name>
<proteinExistence type="predicted"/>
<keyword evidence="5" id="KW-1185">Reference proteome</keyword>
<feature type="transmembrane region" description="Helical" evidence="2">
    <location>
        <begin position="55"/>
        <end position="75"/>
    </location>
</feature>
<dbReference type="EMBL" id="JABVEC010000013">
    <property type="protein sequence ID" value="MBC6467442.1"/>
    <property type="molecule type" value="Genomic_DNA"/>
</dbReference>
<dbReference type="Proteomes" id="UP000805614">
    <property type="component" value="Unassembled WGS sequence"/>
</dbReference>
<accession>A0ABR7LSD7</accession>
<dbReference type="RefSeq" id="WP_187244462.1">
    <property type="nucleotide sequence ID" value="NZ_BAAAOK010000004.1"/>
</dbReference>
<feature type="chain" id="PRO_5045832790" evidence="3">
    <location>
        <begin position="32"/>
        <end position="126"/>
    </location>
</feature>